<dbReference type="InterPro" id="IPR042120">
    <property type="entry name" value="MutL_C_dimsub"/>
</dbReference>
<keyword evidence="9" id="KW-0540">Nuclease</keyword>
<comment type="similarity">
    <text evidence="1 5">Belongs to the DNA mismatch repair MutL/HexB family.</text>
</comment>
<dbReference type="InterPro" id="IPR002099">
    <property type="entry name" value="MutL/Mlh/PMS"/>
</dbReference>
<evidence type="ECO:0000256" key="4">
    <source>
        <dbReference type="ARBA" id="ARBA00023204"/>
    </source>
</evidence>
<evidence type="ECO:0000259" key="7">
    <source>
        <dbReference type="SMART" id="SM00853"/>
    </source>
</evidence>
<dbReference type="InterPro" id="IPR013507">
    <property type="entry name" value="DNA_mismatch_S5_2-like"/>
</dbReference>
<dbReference type="InterPro" id="IPR014721">
    <property type="entry name" value="Ribsml_uS5_D2-typ_fold_subgr"/>
</dbReference>
<dbReference type="InterPro" id="IPR020667">
    <property type="entry name" value="DNA_mismatch_repair_MutL"/>
</dbReference>
<dbReference type="PANTHER" id="PTHR10073">
    <property type="entry name" value="DNA MISMATCH REPAIR PROTEIN MLH, PMS, MUTL"/>
    <property type="match status" value="1"/>
</dbReference>
<dbReference type="Pfam" id="PF01119">
    <property type="entry name" value="DNA_mis_repair"/>
    <property type="match status" value="1"/>
</dbReference>
<dbReference type="HAMAP" id="MF_00149">
    <property type="entry name" value="DNA_mis_repair"/>
    <property type="match status" value="1"/>
</dbReference>
<dbReference type="InterPro" id="IPR036890">
    <property type="entry name" value="HATPase_C_sf"/>
</dbReference>
<dbReference type="SMART" id="SM00853">
    <property type="entry name" value="MutL_C"/>
    <property type="match status" value="1"/>
</dbReference>
<dbReference type="PROSITE" id="PS00058">
    <property type="entry name" value="DNA_MISMATCH_REPAIR_1"/>
    <property type="match status" value="1"/>
</dbReference>
<dbReference type="InterPro" id="IPR042121">
    <property type="entry name" value="MutL_C_regsub"/>
</dbReference>
<comment type="caution">
    <text evidence="9">The sequence shown here is derived from an EMBL/GenBank/DDBJ whole genome shotgun (WGS) entry which is preliminary data.</text>
</comment>
<dbReference type="SUPFAM" id="SSF118116">
    <property type="entry name" value="DNA mismatch repair protein MutL"/>
    <property type="match status" value="1"/>
</dbReference>
<dbReference type="SMART" id="SM01340">
    <property type="entry name" value="DNA_mis_repair"/>
    <property type="match status" value="1"/>
</dbReference>
<dbReference type="Pfam" id="PF08676">
    <property type="entry name" value="MutL_C"/>
    <property type="match status" value="1"/>
</dbReference>
<gene>
    <name evidence="5 9" type="primary">mutL</name>
    <name evidence="9" type="ORF">RM549_01045</name>
</gene>
<proteinExistence type="inferred from homology"/>
<dbReference type="Gene3D" id="3.30.565.10">
    <property type="entry name" value="Histidine kinase-like ATPase, C-terminal domain"/>
    <property type="match status" value="1"/>
</dbReference>
<dbReference type="Gene3D" id="3.30.230.10">
    <property type="match status" value="1"/>
</dbReference>
<dbReference type="NCBIfam" id="TIGR00585">
    <property type="entry name" value="mutl"/>
    <property type="match status" value="1"/>
</dbReference>
<evidence type="ECO:0000313" key="10">
    <source>
        <dbReference type="Proteomes" id="UP001261624"/>
    </source>
</evidence>
<comment type="function">
    <text evidence="5">This protein is involved in the repair of mismatches in DNA. It is required for dam-dependent methyl-directed DNA mismatch repair. May act as a 'molecular matchmaker', a protein that promotes the formation of a stable complex between two or more DNA-binding proteins in an ATP-dependent manner without itself being part of a final effector complex.</text>
</comment>
<dbReference type="PANTHER" id="PTHR10073:SF12">
    <property type="entry name" value="DNA MISMATCH REPAIR PROTEIN MLH1"/>
    <property type="match status" value="1"/>
</dbReference>
<dbReference type="CDD" id="cd16926">
    <property type="entry name" value="HATPase_MutL-MLH-PMS-like"/>
    <property type="match status" value="1"/>
</dbReference>
<evidence type="ECO:0000256" key="5">
    <source>
        <dbReference type="HAMAP-Rule" id="MF_00149"/>
    </source>
</evidence>
<accession>A0ABU3DXC5</accession>
<dbReference type="InterPro" id="IPR014762">
    <property type="entry name" value="DNA_mismatch_repair_CS"/>
</dbReference>
<dbReference type="RefSeq" id="WP_311679810.1">
    <property type="nucleotide sequence ID" value="NZ_JAVRHM010000001.1"/>
</dbReference>
<keyword evidence="4 5" id="KW-0234">DNA repair</keyword>
<dbReference type="Pfam" id="PF13589">
    <property type="entry name" value="HATPase_c_3"/>
    <property type="match status" value="1"/>
</dbReference>
<dbReference type="InterPro" id="IPR038973">
    <property type="entry name" value="MutL/Mlh/Pms-like"/>
</dbReference>
<evidence type="ECO:0000259" key="8">
    <source>
        <dbReference type="SMART" id="SM01340"/>
    </source>
</evidence>
<dbReference type="EMBL" id="JAVRHM010000001">
    <property type="protein sequence ID" value="MDT0688353.1"/>
    <property type="molecule type" value="Genomic_DNA"/>
</dbReference>
<dbReference type="InterPro" id="IPR014790">
    <property type="entry name" value="MutL_C"/>
</dbReference>
<dbReference type="Proteomes" id="UP001261624">
    <property type="component" value="Unassembled WGS sequence"/>
</dbReference>
<organism evidence="9 10">
    <name type="scientific">Autumnicola patrickiae</name>
    <dbReference type="NCBI Taxonomy" id="3075591"/>
    <lineage>
        <taxon>Bacteria</taxon>
        <taxon>Pseudomonadati</taxon>
        <taxon>Bacteroidota</taxon>
        <taxon>Flavobacteriia</taxon>
        <taxon>Flavobacteriales</taxon>
        <taxon>Flavobacteriaceae</taxon>
        <taxon>Autumnicola</taxon>
    </lineage>
</organism>
<evidence type="ECO:0000256" key="3">
    <source>
        <dbReference type="ARBA" id="ARBA00022763"/>
    </source>
</evidence>
<dbReference type="InterPro" id="IPR037198">
    <property type="entry name" value="MutL_C_sf"/>
</dbReference>
<feature type="domain" description="DNA mismatch repair protein S5" evidence="8">
    <location>
        <begin position="209"/>
        <end position="327"/>
    </location>
</feature>
<name>A0ABU3DXC5_9FLAO</name>
<feature type="domain" description="MutL C-terminal dimerisation" evidence="7">
    <location>
        <begin position="434"/>
        <end position="576"/>
    </location>
</feature>
<reference evidence="9 10" key="1">
    <citation type="submission" date="2023-09" db="EMBL/GenBank/DDBJ databases">
        <authorList>
            <person name="Rey-Velasco X."/>
        </authorList>
    </citation>
    <scope>NUCLEOTIDE SEQUENCE [LARGE SCALE GENOMIC DNA]</scope>
    <source>
        <strain evidence="9 10">F188</strain>
    </source>
</reference>
<evidence type="ECO:0000313" key="9">
    <source>
        <dbReference type="EMBL" id="MDT0688353.1"/>
    </source>
</evidence>
<dbReference type="InterPro" id="IPR020568">
    <property type="entry name" value="Ribosomal_Su5_D2-typ_SF"/>
</dbReference>
<dbReference type="Gene3D" id="3.30.1370.100">
    <property type="entry name" value="MutL, C-terminal domain, regulatory subdomain"/>
    <property type="match status" value="1"/>
</dbReference>
<keyword evidence="10" id="KW-1185">Reference proteome</keyword>
<keyword evidence="9" id="KW-0378">Hydrolase</keyword>
<dbReference type="Gene3D" id="3.30.1540.20">
    <property type="entry name" value="MutL, C-terminal domain, dimerisation subdomain"/>
    <property type="match status" value="1"/>
</dbReference>
<dbReference type="CDD" id="cd00782">
    <property type="entry name" value="MutL_Trans"/>
    <property type="match status" value="1"/>
</dbReference>
<evidence type="ECO:0000256" key="2">
    <source>
        <dbReference type="ARBA" id="ARBA00021975"/>
    </source>
</evidence>
<dbReference type="SUPFAM" id="SSF54211">
    <property type="entry name" value="Ribosomal protein S5 domain 2-like"/>
    <property type="match status" value="1"/>
</dbReference>
<protein>
    <recommendedName>
        <fullName evidence="2 5">DNA mismatch repair protein MutL</fullName>
    </recommendedName>
</protein>
<evidence type="ECO:0000256" key="1">
    <source>
        <dbReference type="ARBA" id="ARBA00006082"/>
    </source>
</evidence>
<dbReference type="GO" id="GO:0004519">
    <property type="term" value="F:endonuclease activity"/>
    <property type="evidence" value="ECO:0007669"/>
    <property type="project" value="UniProtKB-KW"/>
</dbReference>
<evidence type="ECO:0000256" key="6">
    <source>
        <dbReference type="SAM" id="MobiDB-lite"/>
    </source>
</evidence>
<feature type="compositionally biased region" description="Polar residues" evidence="6">
    <location>
        <begin position="374"/>
        <end position="389"/>
    </location>
</feature>
<keyword evidence="3 5" id="KW-0227">DNA damage</keyword>
<feature type="region of interest" description="Disordered" evidence="6">
    <location>
        <begin position="365"/>
        <end position="389"/>
    </location>
</feature>
<sequence>MADFIQLLPDHVANQIAAGEVVQRPASVIKELLENSIDAGAGHIQVVIKDAGKTLIQVVDDGKGMSLIDARMSFERHATSKIKSAEDLFSLKTKGFRGEALASIAAIAHVELKTKTEEEEVGTCIKIEGSAISSQEPCVNPKGTSICVKNLFYNIPARRNFLKSDAVESRHIIDEFQRVALAHPHITFSLHHNGSELFQLPDTNYRQRITNIFGGKTNEKLVPVNEDTEIVKISGFVGKPEFAKRSRGEQFFFVNDRFIKSPYLNHAVVAAFEGLLKDKAYPSYFLYLQVDPKSIDINIHPTKTEIKFDDEHSLYAMLRSAIKHSLGQFNVAPVLDFDRDAELDTPYSYKNRNAETPKVEVDRNFNPFQDERNGTNYNPGNSTYKKDTSPSWESLYSGLENETNLNTGLDQVEFESEEVTGNLFGTQEEKPEASTFQLHKKYIVSTLKSGILVIDQSRAHSRILYEELLKNITISAAVSQQLLFPLKLQFSTQEMEMLKELKDSLEQTGFIFSEIEKDTVEISGIPTLIAESEVGMLLEQLFSDFENDVPDNGFSQTDLLAKSMAKSMAVKSGTALNNSEQQHIANRLFACKEPSLTPFNKSIFITLTVDELEKKFT</sequence>
<dbReference type="SUPFAM" id="SSF55874">
    <property type="entry name" value="ATPase domain of HSP90 chaperone/DNA topoisomerase II/histidine kinase"/>
    <property type="match status" value="1"/>
</dbReference>
<keyword evidence="9" id="KW-0255">Endonuclease</keyword>